<name>A0A1D8TQZ4_9CYAN</name>
<evidence type="ECO:0000256" key="1">
    <source>
        <dbReference type="SAM" id="Phobius"/>
    </source>
</evidence>
<reference evidence="4" key="1">
    <citation type="submission" date="2016-10" db="EMBL/GenBank/DDBJ databases">
        <title>Comparative genomics uncovers the prolific and rare metabolic potential of the cyanobacterial genus Moorea.</title>
        <authorList>
            <person name="Leao T."/>
            <person name="Castelao G."/>
            <person name="Korobeynikov A."/>
            <person name="Monroe E.A."/>
            <person name="Podell S."/>
            <person name="Glukhov E."/>
            <person name="Allen E."/>
            <person name="Gerwick W.H."/>
            <person name="Gerwick L."/>
        </authorList>
    </citation>
    <scope>NUCLEOTIDE SEQUENCE [LARGE SCALE GENOMIC DNA]</scope>
    <source>
        <strain evidence="4">PAL-8-15-08-1</strain>
    </source>
</reference>
<dbReference type="InterPro" id="IPR018677">
    <property type="entry name" value="DUF2157"/>
</dbReference>
<feature type="transmembrane region" description="Helical" evidence="1">
    <location>
        <begin position="195"/>
        <end position="213"/>
    </location>
</feature>
<dbReference type="STRING" id="1458985.BJP34_11665"/>
<evidence type="ECO:0000313" key="4">
    <source>
        <dbReference type="Proteomes" id="UP000177870"/>
    </source>
</evidence>
<dbReference type="EMBL" id="CP017599">
    <property type="protein sequence ID" value="AOX00025.1"/>
    <property type="molecule type" value="Genomic_DNA"/>
</dbReference>
<keyword evidence="1" id="KW-1133">Transmembrane helix</keyword>
<feature type="transmembrane region" description="Helical" evidence="1">
    <location>
        <begin position="243"/>
        <end position="262"/>
    </location>
</feature>
<keyword evidence="1" id="KW-0812">Transmembrane</keyword>
<feature type="transmembrane region" description="Helical" evidence="1">
    <location>
        <begin position="401"/>
        <end position="418"/>
    </location>
</feature>
<keyword evidence="1" id="KW-0472">Membrane</keyword>
<feature type="transmembrane region" description="Helical" evidence="1">
    <location>
        <begin position="313"/>
        <end position="334"/>
    </location>
</feature>
<dbReference type="KEGG" id="mpro:BJP34_11665"/>
<proteinExistence type="predicted"/>
<feature type="transmembrane region" description="Helical" evidence="1">
    <location>
        <begin position="346"/>
        <end position="363"/>
    </location>
</feature>
<evidence type="ECO:0000313" key="3">
    <source>
        <dbReference type="EMBL" id="AOX00025.1"/>
    </source>
</evidence>
<gene>
    <name evidence="3" type="ORF">BJP34_11665</name>
</gene>
<feature type="transmembrane region" description="Helical" evidence="1">
    <location>
        <begin position="424"/>
        <end position="445"/>
    </location>
</feature>
<dbReference type="RefSeq" id="WP_070392496.1">
    <property type="nucleotide sequence ID" value="NZ_CP017599.1"/>
</dbReference>
<dbReference type="OrthoDB" id="416867at2"/>
<feature type="domain" description="DUF2157" evidence="2">
    <location>
        <begin position="15"/>
        <end position="162"/>
    </location>
</feature>
<protein>
    <recommendedName>
        <fullName evidence="2">DUF2157 domain-containing protein</fullName>
    </recommendedName>
</protein>
<accession>A0A1D8TQZ4</accession>
<sequence>MPSDKFRHQLRQEAQQWQTEGLIDAGLYAQLAERYQFSDLEVAARNRFVVILLVLGSLLLGLGMITFVAANWQAWSRWLKVTLLLSVFFGINIAGFYLWRDPTQGRHCRLGQGLLLLGALTLGANIALMSQMFHQSGPLYQLYLIWGLGVLAMAYSLRLTLLGMLAMVLIGLGYVRGMSQPEFLAITELSWLRLIIQHMPVFAGLLFIPLAYWCRSRWMFRLSAIAVVAALEWNLINFELWPYPGWIAAIACALPPALLWSYGGFLGRIQPNLQEFNSTARTLGITFLSLSFYFLSFHVLWDSSPSVKPLVDVTSILLEPAVIDSVILGSLTIWAWSRLLRRMDSITKGVAIMIVISALVPYWHLSIGILPIIAVFIFNLLLFLIDIGLIRAGLAEGKRGLFWGGMVLLTLQILTRMLEYDTALLVKSIVLFLCGLGIIGAGLWFERYLKSEL</sequence>
<feature type="transmembrane region" description="Helical" evidence="1">
    <location>
        <begin position="111"/>
        <end position="130"/>
    </location>
</feature>
<feature type="transmembrane region" description="Helical" evidence="1">
    <location>
        <begin position="142"/>
        <end position="175"/>
    </location>
</feature>
<feature type="transmembrane region" description="Helical" evidence="1">
    <location>
        <begin position="369"/>
        <end position="389"/>
    </location>
</feature>
<dbReference type="Pfam" id="PF09925">
    <property type="entry name" value="DUF2157"/>
    <property type="match status" value="1"/>
</dbReference>
<feature type="transmembrane region" description="Helical" evidence="1">
    <location>
        <begin position="48"/>
        <end position="69"/>
    </location>
</feature>
<feature type="transmembrane region" description="Helical" evidence="1">
    <location>
        <begin position="81"/>
        <end position="99"/>
    </location>
</feature>
<evidence type="ECO:0000259" key="2">
    <source>
        <dbReference type="Pfam" id="PF09925"/>
    </source>
</evidence>
<feature type="transmembrane region" description="Helical" evidence="1">
    <location>
        <begin position="283"/>
        <end position="301"/>
    </location>
</feature>
<organism evidence="3 4">
    <name type="scientific">Moorena producens PAL-8-15-08-1</name>
    <dbReference type="NCBI Taxonomy" id="1458985"/>
    <lineage>
        <taxon>Bacteria</taxon>
        <taxon>Bacillati</taxon>
        <taxon>Cyanobacteriota</taxon>
        <taxon>Cyanophyceae</taxon>
        <taxon>Coleofasciculales</taxon>
        <taxon>Coleofasciculaceae</taxon>
        <taxon>Moorena</taxon>
    </lineage>
</organism>
<dbReference type="AlphaFoldDB" id="A0A1D8TQZ4"/>
<dbReference type="Proteomes" id="UP000177870">
    <property type="component" value="Chromosome"/>
</dbReference>